<comment type="catalytic activity">
    <reaction evidence="1">
        <text>3-hydroxy-2-methylpropanoyl-CoA + H2O = 3-hydroxy-2-methylpropanoate + CoA + H(+)</text>
        <dbReference type="Rhea" id="RHEA:20888"/>
        <dbReference type="ChEBI" id="CHEBI:11805"/>
        <dbReference type="ChEBI" id="CHEBI:15377"/>
        <dbReference type="ChEBI" id="CHEBI:15378"/>
        <dbReference type="ChEBI" id="CHEBI:57287"/>
        <dbReference type="ChEBI" id="CHEBI:57340"/>
        <dbReference type="EC" id="3.1.2.4"/>
    </reaction>
</comment>
<sequence>MEERLMSAPVLFAELDCAEGKLGRITLNVEGTLNSLTLEMVDLLQAQLDAWAQDDSIAAVFIEGAGEKAFCAGGDVQALYKSAVEQPGGPCEYAEAFFAREYRMNYTLHTYAKPLVCWGHGIVMGGGLGVMAGCSHRVVTERTRIAMPEVTIALFPDVGGSWFLNHSPGKTGEFLALTGASINAADAIYIGIADRFILSEHKDAVLAGLQRQAWSASTEGNHARVRHVLRGFAGQSLSASPAGQVEPHAATIAQLLDGDDIHAIIDQITAQDTDDPWLSKARDSLAHGSKLAALWIHRQLWETRHAGLADVFRAELQLATNIVRHPEFAEGVRALLIDKDRNPAWQYSASREVPEDLLDTFFTAPWPANPLADLG</sequence>
<dbReference type="InterPro" id="IPR029045">
    <property type="entry name" value="ClpP/crotonase-like_dom_sf"/>
</dbReference>
<dbReference type="EMBL" id="SRLE01000006">
    <property type="protein sequence ID" value="TGD73908.1"/>
    <property type="molecule type" value="Genomic_DNA"/>
</dbReference>
<name>A0A4Z0M3G6_9GAMM</name>
<keyword evidence="5" id="KW-0413">Isomerase</keyword>
<keyword evidence="6" id="KW-1185">Reference proteome</keyword>
<keyword evidence="3" id="KW-0378">Hydrolase</keyword>
<feature type="domain" description="Enoyl-CoA hydratase/isomerase" evidence="4">
    <location>
        <begin position="23"/>
        <end position="362"/>
    </location>
</feature>
<gene>
    <name evidence="5" type="ORF">E4634_07135</name>
</gene>
<evidence type="ECO:0000256" key="1">
    <source>
        <dbReference type="ARBA" id="ARBA00001709"/>
    </source>
</evidence>
<dbReference type="SUPFAM" id="SSF52096">
    <property type="entry name" value="ClpP/crotonase"/>
    <property type="match status" value="1"/>
</dbReference>
<evidence type="ECO:0000256" key="2">
    <source>
        <dbReference type="ARBA" id="ARBA00011915"/>
    </source>
</evidence>
<comment type="caution">
    <text evidence="5">The sequence shown here is derived from an EMBL/GenBank/DDBJ whole genome shotgun (WGS) entry which is preliminary data.</text>
</comment>
<organism evidence="5 6">
    <name type="scientific">Mangrovimicrobium sediminis</name>
    <dbReference type="NCBI Taxonomy" id="2562682"/>
    <lineage>
        <taxon>Bacteria</taxon>
        <taxon>Pseudomonadati</taxon>
        <taxon>Pseudomonadota</taxon>
        <taxon>Gammaproteobacteria</taxon>
        <taxon>Cellvibrionales</taxon>
        <taxon>Halieaceae</taxon>
        <taxon>Mangrovimicrobium</taxon>
    </lineage>
</organism>
<dbReference type="GO" id="GO:0005829">
    <property type="term" value="C:cytosol"/>
    <property type="evidence" value="ECO:0007669"/>
    <property type="project" value="TreeGrafter"/>
</dbReference>
<reference evidence="5 6" key="1">
    <citation type="submission" date="2019-04" db="EMBL/GenBank/DDBJ databases">
        <title>Taxonomy of novel Haliea sp. from mangrove soil of West Coast of India.</title>
        <authorList>
            <person name="Verma A."/>
            <person name="Kumar P."/>
            <person name="Krishnamurthi S."/>
        </authorList>
    </citation>
    <scope>NUCLEOTIDE SEQUENCE [LARGE SCALE GENOMIC DNA]</scope>
    <source>
        <strain evidence="5 6">SAOS-164</strain>
    </source>
</reference>
<dbReference type="PANTHER" id="PTHR43176">
    <property type="entry name" value="3-HYDROXYISOBUTYRYL-COA HYDROLASE-RELATED"/>
    <property type="match status" value="1"/>
</dbReference>
<evidence type="ECO:0000256" key="3">
    <source>
        <dbReference type="ARBA" id="ARBA00022801"/>
    </source>
</evidence>
<evidence type="ECO:0000313" key="6">
    <source>
        <dbReference type="Proteomes" id="UP000298050"/>
    </source>
</evidence>
<evidence type="ECO:0000259" key="4">
    <source>
        <dbReference type="Pfam" id="PF16113"/>
    </source>
</evidence>
<accession>A0A4Z0M3G6</accession>
<dbReference type="GO" id="GO:0016853">
    <property type="term" value="F:isomerase activity"/>
    <property type="evidence" value="ECO:0007669"/>
    <property type="project" value="UniProtKB-KW"/>
</dbReference>
<evidence type="ECO:0000313" key="5">
    <source>
        <dbReference type="EMBL" id="TGD73908.1"/>
    </source>
</evidence>
<dbReference type="InterPro" id="IPR032259">
    <property type="entry name" value="HIBYL-CoA-H"/>
</dbReference>
<dbReference type="NCBIfam" id="NF004127">
    <property type="entry name" value="PRK05617.1"/>
    <property type="match status" value="1"/>
</dbReference>
<dbReference type="Gene3D" id="3.90.226.10">
    <property type="entry name" value="2-enoyl-CoA Hydratase, Chain A, domain 1"/>
    <property type="match status" value="1"/>
</dbReference>
<dbReference type="GO" id="GO:0003860">
    <property type="term" value="F:3-hydroxyisobutyryl-CoA hydrolase activity"/>
    <property type="evidence" value="ECO:0007669"/>
    <property type="project" value="UniProtKB-EC"/>
</dbReference>
<dbReference type="OrthoDB" id="9790967at2"/>
<dbReference type="Pfam" id="PF16113">
    <property type="entry name" value="ECH_2"/>
    <property type="match status" value="1"/>
</dbReference>
<dbReference type="EC" id="3.1.2.4" evidence="2"/>
<dbReference type="PANTHER" id="PTHR43176:SF3">
    <property type="entry name" value="3-HYDROXYISOBUTYRYL-COA HYDROLASE, MITOCHONDRIAL"/>
    <property type="match status" value="1"/>
</dbReference>
<dbReference type="CDD" id="cd06558">
    <property type="entry name" value="crotonase-like"/>
    <property type="match status" value="1"/>
</dbReference>
<dbReference type="AlphaFoldDB" id="A0A4Z0M3G6"/>
<dbReference type="GO" id="GO:0006574">
    <property type="term" value="P:L-valine catabolic process"/>
    <property type="evidence" value="ECO:0007669"/>
    <property type="project" value="TreeGrafter"/>
</dbReference>
<proteinExistence type="predicted"/>
<dbReference type="Proteomes" id="UP000298050">
    <property type="component" value="Unassembled WGS sequence"/>
</dbReference>
<protein>
    <recommendedName>
        <fullName evidence="2">3-hydroxyisobutyryl-CoA hydrolase</fullName>
        <ecNumber evidence="2">3.1.2.4</ecNumber>
    </recommendedName>
</protein>
<dbReference type="InterPro" id="IPR045004">
    <property type="entry name" value="ECH_dom"/>
</dbReference>